<evidence type="ECO:0000256" key="1">
    <source>
        <dbReference type="SAM" id="MobiDB-lite"/>
    </source>
</evidence>
<organism evidence="2 3">
    <name type="scientific">Physcomitrium patens</name>
    <name type="common">Spreading-leaved earth moss</name>
    <name type="synonym">Physcomitrella patens</name>
    <dbReference type="NCBI Taxonomy" id="3218"/>
    <lineage>
        <taxon>Eukaryota</taxon>
        <taxon>Viridiplantae</taxon>
        <taxon>Streptophyta</taxon>
        <taxon>Embryophyta</taxon>
        <taxon>Bryophyta</taxon>
        <taxon>Bryophytina</taxon>
        <taxon>Bryopsida</taxon>
        <taxon>Funariidae</taxon>
        <taxon>Funariales</taxon>
        <taxon>Funariaceae</taxon>
        <taxon>Physcomitrium</taxon>
    </lineage>
</organism>
<keyword evidence="3" id="KW-1185">Reference proteome</keyword>
<dbReference type="Proteomes" id="UP000006727">
    <property type="component" value="Chromosome 24"/>
</dbReference>
<proteinExistence type="predicted"/>
<feature type="region of interest" description="Disordered" evidence="1">
    <location>
        <begin position="1"/>
        <end position="83"/>
    </location>
</feature>
<accession>A0A7I3Z1F8</accession>
<feature type="compositionally biased region" description="Polar residues" evidence="1">
    <location>
        <begin position="46"/>
        <end position="61"/>
    </location>
</feature>
<evidence type="ECO:0000313" key="2">
    <source>
        <dbReference type="EnsemblPlants" id="PAC:32910734.CDS.1"/>
    </source>
</evidence>
<reference evidence="2 3" key="2">
    <citation type="journal article" date="2018" name="Plant J.">
        <title>The Physcomitrella patens chromosome-scale assembly reveals moss genome structure and evolution.</title>
        <authorList>
            <person name="Lang D."/>
            <person name="Ullrich K.K."/>
            <person name="Murat F."/>
            <person name="Fuchs J."/>
            <person name="Jenkins J."/>
            <person name="Haas F.B."/>
            <person name="Piednoel M."/>
            <person name="Gundlach H."/>
            <person name="Van Bel M."/>
            <person name="Meyberg R."/>
            <person name="Vives C."/>
            <person name="Morata J."/>
            <person name="Symeonidi A."/>
            <person name="Hiss M."/>
            <person name="Muchero W."/>
            <person name="Kamisugi Y."/>
            <person name="Saleh O."/>
            <person name="Blanc G."/>
            <person name="Decker E.L."/>
            <person name="van Gessel N."/>
            <person name="Grimwood J."/>
            <person name="Hayes R.D."/>
            <person name="Graham S.W."/>
            <person name="Gunter L.E."/>
            <person name="McDaniel S.F."/>
            <person name="Hoernstein S.N.W."/>
            <person name="Larsson A."/>
            <person name="Li F.W."/>
            <person name="Perroud P.F."/>
            <person name="Phillips J."/>
            <person name="Ranjan P."/>
            <person name="Rokshar D.S."/>
            <person name="Rothfels C.J."/>
            <person name="Schneider L."/>
            <person name="Shu S."/>
            <person name="Stevenson D.W."/>
            <person name="Thummler F."/>
            <person name="Tillich M."/>
            <person name="Villarreal Aguilar J.C."/>
            <person name="Widiez T."/>
            <person name="Wong G.K."/>
            <person name="Wymore A."/>
            <person name="Zhang Y."/>
            <person name="Zimmer A.D."/>
            <person name="Quatrano R.S."/>
            <person name="Mayer K.F.X."/>
            <person name="Goodstein D."/>
            <person name="Casacuberta J.M."/>
            <person name="Vandepoele K."/>
            <person name="Reski R."/>
            <person name="Cuming A.C."/>
            <person name="Tuskan G.A."/>
            <person name="Maumus F."/>
            <person name="Salse J."/>
            <person name="Schmutz J."/>
            <person name="Rensing S.A."/>
        </authorList>
    </citation>
    <scope>NUCLEOTIDE SEQUENCE [LARGE SCALE GENOMIC DNA]</scope>
    <source>
        <strain evidence="2 3">cv. Gransden 2004</strain>
    </source>
</reference>
<protein>
    <submittedName>
        <fullName evidence="2">Uncharacterized protein</fullName>
    </submittedName>
</protein>
<reference evidence="2 3" key="1">
    <citation type="journal article" date="2008" name="Science">
        <title>The Physcomitrella genome reveals evolutionary insights into the conquest of land by plants.</title>
        <authorList>
            <person name="Rensing S."/>
            <person name="Lang D."/>
            <person name="Zimmer A."/>
            <person name="Terry A."/>
            <person name="Salamov A."/>
            <person name="Shapiro H."/>
            <person name="Nishiyama T."/>
            <person name="Perroud P.-F."/>
            <person name="Lindquist E."/>
            <person name="Kamisugi Y."/>
            <person name="Tanahashi T."/>
            <person name="Sakakibara K."/>
            <person name="Fujita T."/>
            <person name="Oishi K."/>
            <person name="Shin-I T."/>
            <person name="Kuroki Y."/>
            <person name="Toyoda A."/>
            <person name="Suzuki Y."/>
            <person name="Hashimoto A."/>
            <person name="Yamaguchi K."/>
            <person name="Sugano A."/>
            <person name="Kohara Y."/>
            <person name="Fujiyama A."/>
            <person name="Anterola A."/>
            <person name="Aoki S."/>
            <person name="Ashton N."/>
            <person name="Barbazuk W.B."/>
            <person name="Barker E."/>
            <person name="Bennetzen J."/>
            <person name="Bezanilla M."/>
            <person name="Blankenship R."/>
            <person name="Cho S.H."/>
            <person name="Dutcher S."/>
            <person name="Estelle M."/>
            <person name="Fawcett J.A."/>
            <person name="Gundlach H."/>
            <person name="Hanada K."/>
            <person name="Heyl A."/>
            <person name="Hicks K.A."/>
            <person name="Hugh J."/>
            <person name="Lohr M."/>
            <person name="Mayer K."/>
            <person name="Melkozernov A."/>
            <person name="Murata T."/>
            <person name="Nelson D."/>
            <person name="Pils B."/>
            <person name="Prigge M."/>
            <person name="Reiss B."/>
            <person name="Renner T."/>
            <person name="Rombauts S."/>
            <person name="Rushton P."/>
            <person name="Sanderfoot A."/>
            <person name="Schween G."/>
            <person name="Shiu S.-H."/>
            <person name="Stueber K."/>
            <person name="Theodoulou F.L."/>
            <person name="Tu H."/>
            <person name="Van de Peer Y."/>
            <person name="Verrier P.J."/>
            <person name="Waters E."/>
            <person name="Wood A."/>
            <person name="Yang L."/>
            <person name="Cove D."/>
            <person name="Cuming A."/>
            <person name="Hasebe M."/>
            <person name="Lucas S."/>
            <person name="Mishler D.B."/>
            <person name="Reski R."/>
            <person name="Grigoriev I."/>
            <person name="Quatrano R.S."/>
            <person name="Boore J.L."/>
        </authorList>
    </citation>
    <scope>NUCLEOTIDE SEQUENCE [LARGE SCALE GENOMIC DNA]</scope>
    <source>
        <strain evidence="2 3">cv. Gransden 2004</strain>
    </source>
</reference>
<feature type="compositionally biased region" description="Pro residues" evidence="1">
    <location>
        <begin position="70"/>
        <end position="83"/>
    </location>
</feature>
<sequence>MKKTPRMIFGGNKRDPHPRQQYGWRIPCPPTFIRTRRRWNPPSPSTPIGSPASSPAMNCSLSVPIGEPFATPPPPPPFTPWPAPSNPARPVPYPLGYDRTLHPPRPVSAFTPGQAPQVLKILISIIN</sequence>
<dbReference type="AlphaFoldDB" id="A0A7I3Z1F8"/>
<dbReference type="InParanoid" id="A0A7I3Z1F8"/>
<reference evidence="2" key="3">
    <citation type="submission" date="2020-12" db="UniProtKB">
        <authorList>
            <consortium name="EnsemblPlants"/>
        </authorList>
    </citation>
    <scope>IDENTIFICATION</scope>
</reference>
<dbReference type="EnsemblPlants" id="Pp3c24_9380V3.2">
    <property type="protein sequence ID" value="PAC:32910734.CDS.1"/>
    <property type="gene ID" value="Pp3c24_9380"/>
</dbReference>
<dbReference type="EMBL" id="ABEU02000024">
    <property type="status" value="NOT_ANNOTATED_CDS"/>
    <property type="molecule type" value="Genomic_DNA"/>
</dbReference>
<dbReference type="Gramene" id="Pp3c24_9380V3.2">
    <property type="protein sequence ID" value="PAC:32910734.CDS.1"/>
    <property type="gene ID" value="Pp3c24_9380"/>
</dbReference>
<evidence type="ECO:0000313" key="3">
    <source>
        <dbReference type="Proteomes" id="UP000006727"/>
    </source>
</evidence>
<name>A0A7I3Z1F8_PHYPA</name>